<organism evidence="2 3">
    <name type="scientific">Iodidimonas muriae</name>
    <dbReference type="NCBI Taxonomy" id="261467"/>
    <lineage>
        <taxon>Bacteria</taxon>
        <taxon>Pseudomonadati</taxon>
        <taxon>Pseudomonadota</taxon>
        <taxon>Alphaproteobacteria</taxon>
        <taxon>Iodidimonadales</taxon>
        <taxon>Iodidimonadaceae</taxon>
        <taxon>Iodidimonas</taxon>
    </lineage>
</organism>
<feature type="chain" id="PRO_5045079010" evidence="1">
    <location>
        <begin position="21"/>
        <end position="515"/>
    </location>
</feature>
<evidence type="ECO:0000313" key="2">
    <source>
        <dbReference type="EMBL" id="GGO12225.1"/>
    </source>
</evidence>
<feature type="signal peptide" evidence="1">
    <location>
        <begin position="1"/>
        <end position="20"/>
    </location>
</feature>
<dbReference type="EMBL" id="BMOV01000005">
    <property type="protein sequence ID" value="GGO12225.1"/>
    <property type="molecule type" value="Genomic_DNA"/>
</dbReference>
<comment type="caution">
    <text evidence="2">The sequence shown here is derived from an EMBL/GenBank/DDBJ whole genome shotgun (WGS) entry which is preliminary data.</text>
</comment>
<protein>
    <submittedName>
        <fullName evidence="2">Uncharacterized protein</fullName>
    </submittedName>
</protein>
<sequence>MRFLYVFLGAFFFLSSAAIADEARLRHTGWEPIRIVSVEGSHEIWEVVPIGSNPTYVLLHDVPDDVDLVKFDKREDGSRYRVSLQLSNTFERLGLRPNLPSGYPYTDVRVYHYSQRFTNPNTHINAGEQRENPVYSHTITLFADGRFLNEYYIAELDLPKTSIRDVKISLGLLEAPPVAQFETDQMLAALNAGTLEEFQKDRATFDQLLNRLTRIGELGFLTAAYQDLGSFEGCAQGATACNINKCRSHLRSASRDARAQGRPLRDFFIRPEGSFQPHEIPWQCGFYIGRDMLNNRHSDQVGSEDWVFVRDVIAFGYAETPERMHRALWNFGLMFAQGRNQFGLVDWVLERWSPPAGEFQVYQKVRAFYDTHDFAERLGFSGTRGVLTDASFAPDWAFRVDERVITYADVIPHYAKLTALSNQPPWISFLDDERTVHVLWIDFTSGKLRAERLNLLQLEADIRTDEGRARIMAHPISQLLIDADFSPPFREPEQVGKYLRKTLTYHEFQDFASAL</sequence>
<keyword evidence="3" id="KW-1185">Reference proteome</keyword>
<evidence type="ECO:0000313" key="3">
    <source>
        <dbReference type="Proteomes" id="UP000602381"/>
    </source>
</evidence>
<gene>
    <name evidence="2" type="ORF">GCM10007972_16900</name>
</gene>
<reference evidence="3" key="1">
    <citation type="journal article" date="2019" name="Int. J. Syst. Evol. Microbiol.">
        <title>The Global Catalogue of Microorganisms (GCM) 10K type strain sequencing project: providing services to taxonomists for standard genome sequencing and annotation.</title>
        <authorList>
            <consortium name="The Broad Institute Genomics Platform"/>
            <consortium name="The Broad Institute Genome Sequencing Center for Infectious Disease"/>
            <person name="Wu L."/>
            <person name="Ma J."/>
        </authorList>
    </citation>
    <scope>NUCLEOTIDE SEQUENCE [LARGE SCALE GENOMIC DNA]</scope>
    <source>
        <strain evidence="3">JCM 17843</strain>
    </source>
</reference>
<keyword evidence="1" id="KW-0732">Signal</keyword>
<name>A0ABQ2LDE2_9PROT</name>
<dbReference type="RefSeq" id="WP_150005688.1">
    <property type="nucleotide sequence ID" value="NZ_BMOV01000005.1"/>
</dbReference>
<proteinExistence type="predicted"/>
<accession>A0ABQ2LDE2</accession>
<dbReference type="Proteomes" id="UP000602381">
    <property type="component" value="Unassembled WGS sequence"/>
</dbReference>
<evidence type="ECO:0000256" key="1">
    <source>
        <dbReference type="SAM" id="SignalP"/>
    </source>
</evidence>